<dbReference type="InterPro" id="IPR050097">
    <property type="entry name" value="Ferredoxin-NADP_redctase_2"/>
</dbReference>
<name>A0A0M6ZKQ9_9HYPH</name>
<dbReference type="RefSeq" id="WP_055121274.1">
    <property type="nucleotide sequence ID" value="NZ_CXWA01000014.1"/>
</dbReference>
<dbReference type="PRINTS" id="PR00368">
    <property type="entry name" value="FADPNR"/>
</dbReference>
<feature type="domain" description="FAD/NAD(P)-binding" evidence="4">
    <location>
        <begin position="4"/>
        <end position="138"/>
    </location>
</feature>
<dbReference type="GO" id="GO:0016491">
    <property type="term" value="F:oxidoreductase activity"/>
    <property type="evidence" value="ECO:0007669"/>
    <property type="project" value="UniProtKB-KW"/>
</dbReference>
<dbReference type="InterPro" id="IPR036188">
    <property type="entry name" value="FAD/NAD-bd_sf"/>
</dbReference>
<evidence type="ECO:0000256" key="1">
    <source>
        <dbReference type="ARBA" id="ARBA00018719"/>
    </source>
</evidence>
<dbReference type="EMBL" id="CXWC01000017">
    <property type="protein sequence ID" value="CTQ79155.1"/>
    <property type="molecule type" value="Genomic_DNA"/>
</dbReference>
<sequence>MDTQVAIVGAGPAGLAAALTLSRSMIKSIVFDKNTPPRNASSPFIAALPGFDRNTPADVRDTIHRDIVSYPYAHFEQTGITGIRREADGFTLSRDDGSLLTAEFVLLSTGMVDLLPELGGIEECWGRSVINCPFCHGIEWHNKRWGIYAHRQDVIDAAEVYRNWSDDLHYFIGPDIFVTPERIEQVSRLSTAIYHELPINLRAENGALTHIEMPGGETIDLDCLLIFPFQQQTGLVTSLDISMTDAGYVDVDAGFRTSVRGLYAAGDLVYPGHQNTPTALHMGNLAAATIVMDYCCLK</sequence>
<dbReference type="Proteomes" id="UP000049983">
    <property type="component" value="Unassembled WGS sequence"/>
</dbReference>
<dbReference type="STRING" id="311410.LA5095_05794"/>
<evidence type="ECO:0000256" key="3">
    <source>
        <dbReference type="ARBA" id="ARBA00023002"/>
    </source>
</evidence>
<dbReference type="Gene3D" id="3.50.50.60">
    <property type="entry name" value="FAD/NAD(P)-binding domain"/>
    <property type="match status" value="2"/>
</dbReference>
<dbReference type="OrthoDB" id="9786503at2"/>
<evidence type="ECO:0000259" key="4">
    <source>
        <dbReference type="Pfam" id="PF07992"/>
    </source>
</evidence>
<organism evidence="5 6">
    <name type="scientific">Roseibium album</name>
    <dbReference type="NCBI Taxonomy" id="311410"/>
    <lineage>
        <taxon>Bacteria</taxon>
        <taxon>Pseudomonadati</taxon>
        <taxon>Pseudomonadota</taxon>
        <taxon>Alphaproteobacteria</taxon>
        <taxon>Hyphomicrobiales</taxon>
        <taxon>Stappiaceae</taxon>
        <taxon>Roseibium</taxon>
    </lineage>
</organism>
<keyword evidence="6" id="KW-1185">Reference proteome</keyword>
<dbReference type="PANTHER" id="PTHR48105">
    <property type="entry name" value="THIOREDOXIN REDUCTASE 1-RELATED-RELATED"/>
    <property type="match status" value="1"/>
</dbReference>
<dbReference type="Pfam" id="PF07992">
    <property type="entry name" value="Pyr_redox_2"/>
    <property type="match status" value="2"/>
</dbReference>
<protein>
    <recommendedName>
        <fullName evidence="1">Thioredoxin reductase</fullName>
    </recommendedName>
</protein>
<dbReference type="AlphaFoldDB" id="A0A0M6ZKQ9"/>
<gene>
    <name evidence="5" type="primary">trxB_2</name>
    <name evidence="5" type="ORF">LA5096_06044</name>
</gene>
<evidence type="ECO:0000313" key="5">
    <source>
        <dbReference type="EMBL" id="CTQ79155.1"/>
    </source>
</evidence>
<evidence type="ECO:0000256" key="2">
    <source>
        <dbReference type="ARBA" id="ARBA00022630"/>
    </source>
</evidence>
<dbReference type="InterPro" id="IPR023753">
    <property type="entry name" value="FAD/NAD-binding_dom"/>
</dbReference>
<reference evidence="6" key="1">
    <citation type="submission" date="2015-07" db="EMBL/GenBank/DDBJ databases">
        <authorList>
            <person name="Rodrigo-Torres Lidia"/>
            <person name="Arahal R.David."/>
        </authorList>
    </citation>
    <scope>NUCLEOTIDE SEQUENCE [LARGE SCALE GENOMIC DNA]</scope>
    <source>
        <strain evidence="6">CECT 5096</strain>
    </source>
</reference>
<dbReference type="SUPFAM" id="SSF51905">
    <property type="entry name" value="FAD/NAD(P)-binding domain"/>
    <property type="match status" value="1"/>
</dbReference>
<feature type="domain" description="FAD/NAD(P)-binding" evidence="4">
    <location>
        <begin position="208"/>
        <end position="283"/>
    </location>
</feature>
<keyword evidence="2" id="KW-0285">Flavoprotein</keyword>
<keyword evidence="3 5" id="KW-0560">Oxidoreductase</keyword>
<dbReference type="GeneID" id="97673272"/>
<evidence type="ECO:0000313" key="6">
    <source>
        <dbReference type="Proteomes" id="UP000049983"/>
    </source>
</evidence>
<proteinExistence type="predicted"/>
<dbReference type="PRINTS" id="PR00469">
    <property type="entry name" value="PNDRDTASEII"/>
</dbReference>
<accession>A0A0M6ZKQ9</accession>